<organism evidence="1 2">
    <name type="scientific">Anabarilius grahami</name>
    <name type="common">Kanglang fish</name>
    <name type="synonym">Barilius grahami</name>
    <dbReference type="NCBI Taxonomy" id="495550"/>
    <lineage>
        <taxon>Eukaryota</taxon>
        <taxon>Metazoa</taxon>
        <taxon>Chordata</taxon>
        <taxon>Craniata</taxon>
        <taxon>Vertebrata</taxon>
        <taxon>Euteleostomi</taxon>
        <taxon>Actinopterygii</taxon>
        <taxon>Neopterygii</taxon>
        <taxon>Teleostei</taxon>
        <taxon>Ostariophysi</taxon>
        <taxon>Cypriniformes</taxon>
        <taxon>Xenocyprididae</taxon>
        <taxon>Xenocypridinae</taxon>
        <taxon>Xenocypridinae incertae sedis</taxon>
        <taxon>Anabarilius</taxon>
    </lineage>
</organism>
<evidence type="ECO:0000313" key="2">
    <source>
        <dbReference type="Proteomes" id="UP000281406"/>
    </source>
</evidence>
<accession>A0A3N0XTB1</accession>
<name>A0A3N0XTB1_ANAGA</name>
<dbReference type="EMBL" id="RJVU01062584">
    <property type="protein sequence ID" value="ROJ29283.1"/>
    <property type="molecule type" value="Genomic_DNA"/>
</dbReference>
<comment type="caution">
    <text evidence="1">The sequence shown here is derived from an EMBL/GenBank/DDBJ whole genome shotgun (WGS) entry which is preliminary data.</text>
</comment>
<gene>
    <name evidence="1" type="ORF">DPX16_13727</name>
</gene>
<evidence type="ECO:0000313" key="1">
    <source>
        <dbReference type="EMBL" id="ROJ29283.1"/>
    </source>
</evidence>
<protein>
    <submittedName>
        <fullName evidence="1">Uncharacterized protein</fullName>
    </submittedName>
</protein>
<dbReference type="Proteomes" id="UP000281406">
    <property type="component" value="Unassembled WGS sequence"/>
</dbReference>
<proteinExistence type="predicted"/>
<dbReference type="AlphaFoldDB" id="A0A3N0XTB1"/>
<keyword evidence="2" id="KW-1185">Reference proteome</keyword>
<sequence>MSLNKADSPHDSTGSCATKLFAGLGGLQSRLITRRITVPPACLWGESSYWPPPPSIPIHGPPLQSLHFSQPGRWRWQRMAVNQERMIVCDDYTHHRRCSARTATNCKNGDGDDGLMSLTLYELYSQSDTSYQTGVDIHTPCHFSPRGLVEMAAHGVEVMKEERELSEIWAVQSASQQALWRLLRTALAF</sequence>
<reference evidence="1 2" key="1">
    <citation type="submission" date="2018-10" db="EMBL/GenBank/DDBJ databases">
        <title>Genome assembly for a Yunnan-Guizhou Plateau 3E fish, Anabarilius grahami (Regan), and its evolutionary and genetic applications.</title>
        <authorList>
            <person name="Jiang W."/>
        </authorList>
    </citation>
    <scope>NUCLEOTIDE SEQUENCE [LARGE SCALE GENOMIC DNA]</scope>
    <source>
        <strain evidence="1">AG-KIZ</strain>
        <tissue evidence="1">Muscle</tissue>
    </source>
</reference>